<evidence type="ECO:0000256" key="1">
    <source>
        <dbReference type="ARBA" id="ARBA00022723"/>
    </source>
</evidence>
<dbReference type="RefSeq" id="WP_343966312.1">
    <property type="nucleotide sequence ID" value="NZ_BAAAGK010000039.1"/>
</dbReference>
<sequence>MLWTLVNILFNRDLAGDPEHVRCARCGYTADQFEAPMRTRAYFTVSREQPPDGYRMPPEWTCPSCGRAGPLEAGELLSNDTVVHCRRTFLCRYSWTVPSMATAVTCPRCYTRQSGPAR</sequence>
<accession>A0ABW2SVH5</accession>
<reference evidence="3" key="1">
    <citation type="journal article" date="2019" name="Int. J. Syst. Evol. Microbiol.">
        <title>The Global Catalogue of Microorganisms (GCM) 10K type strain sequencing project: providing services to taxonomists for standard genome sequencing and annotation.</title>
        <authorList>
            <consortium name="The Broad Institute Genomics Platform"/>
            <consortium name="The Broad Institute Genome Sequencing Center for Infectious Disease"/>
            <person name="Wu L."/>
            <person name="Ma J."/>
        </authorList>
    </citation>
    <scope>NUCLEOTIDE SEQUENCE [LARGE SCALE GENOMIC DNA]</scope>
    <source>
        <strain evidence="3">JCM 10083</strain>
    </source>
</reference>
<keyword evidence="1" id="KW-0479">Metal-binding</keyword>
<dbReference type="PROSITE" id="PS00202">
    <property type="entry name" value="RUBREDOXIN"/>
    <property type="match status" value="1"/>
</dbReference>
<evidence type="ECO:0000313" key="3">
    <source>
        <dbReference type="Proteomes" id="UP001596514"/>
    </source>
</evidence>
<proteinExistence type="predicted"/>
<evidence type="ECO:0000313" key="2">
    <source>
        <dbReference type="EMBL" id="MFC7600112.1"/>
    </source>
</evidence>
<dbReference type="Proteomes" id="UP001596514">
    <property type="component" value="Unassembled WGS sequence"/>
</dbReference>
<keyword evidence="3" id="KW-1185">Reference proteome</keyword>
<protein>
    <submittedName>
        <fullName evidence="2">Uncharacterized protein</fullName>
    </submittedName>
</protein>
<name>A0ABW2SVH5_9ACTN</name>
<dbReference type="EMBL" id="JBHTEE010000001">
    <property type="protein sequence ID" value="MFC7600112.1"/>
    <property type="molecule type" value="Genomic_DNA"/>
</dbReference>
<gene>
    <name evidence="2" type="ORF">ACFQVD_08325</name>
</gene>
<organism evidence="2 3">
    <name type="scientific">Streptosporangium amethystogenes subsp. fukuiense</name>
    <dbReference type="NCBI Taxonomy" id="698418"/>
    <lineage>
        <taxon>Bacteria</taxon>
        <taxon>Bacillati</taxon>
        <taxon>Actinomycetota</taxon>
        <taxon>Actinomycetes</taxon>
        <taxon>Streptosporangiales</taxon>
        <taxon>Streptosporangiaceae</taxon>
        <taxon>Streptosporangium</taxon>
    </lineage>
</organism>
<dbReference type="InterPro" id="IPR018527">
    <property type="entry name" value="Rubredoxin_Fe_BS"/>
</dbReference>
<comment type="caution">
    <text evidence="2">The sequence shown here is derived from an EMBL/GenBank/DDBJ whole genome shotgun (WGS) entry which is preliminary data.</text>
</comment>